<dbReference type="Proteomes" id="UP000469950">
    <property type="component" value="Unassembled WGS sequence"/>
</dbReference>
<keyword evidence="4 5" id="KW-0472">Membrane</keyword>
<dbReference type="PANTHER" id="PTHR37422">
    <property type="entry name" value="TEICHURONIC ACID BIOSYNTHESIS PROTEIN TUAE"/>
    <property type="match status" value="1"/>
</dbReference>
<organism evidence="7 8">
    <name type="scientific">Marinobacter nauticus</name>
    <name type="common">Marinobacter hydrocarbonoclasticus</name>
    <name type="synonym">Marinobacter aquaeolei</name>
    <dbReference type="NCBI Taxonomy" id="2743"/>
    <lineage>
        <taxon>Bacteria</taxon>
        <taxon>Pseudomonadati</taxon>
        <taxon>Pseudomonadota</taxon>
        <taxon>Gammaproteobacteria</taxon>
        <taxon>Pseudomonadales</taxon>
        <taxon>Marinobacteraceae</taxon>
        <taxon>Marinobacter</taxon>
    </lineage>
</organism>
<name>A0A833NCG0_MARNT</name>
<keyword evidence="2 5" id="KW-0812">Transmembrane</keyword>
<evidence type="ECO:0000259" key="6">
    <source>
        <dbReference type="Pfam" id="PF04932"/>
    </source>
</evidence>
<comment type="caution">
    <text evidence="7">The sequence shown here is derived from an EMBL/GenBank/DDBJ whole genome shotgun (WGS) entry which is preliminary data.</text>
</comment>
<dbReference type="PANTHER" id="PTHR37422:SF13">
    <property type="entry name" value="LIPOPOLYSACCHARIDE BIOSYNTHESIS PROTEIN PA4999-RELATED"/>
    <property type="match status" value="1"/>
</dbReference>
<feature type="transmembrane region" description="Helical" evidence="5">
    <location>
        <begin position="376"/>
        <end position="394"/>
    </location>
</feature>
<sequence>MTSSRNSIRWSTTDKTSESLVSGFTFYFFLYFVIDFFIRFSARFPAYGVIRPTLIEVLILLVLLFSQKDKFKYKMDDPVFKGFFVLVGYIIISIPFVEWPGSVIRTNLDPFVKASVFLFFVALFVDTERRLKVFLFIFVGCQVFRVLEPLYLNVTSGYWGSSTYLSSKEFANRLAGAPADVINPNELGFVIATAVPFLHYLLWPLGWKSKALYLLLMPLLLYALILTMSRGGFIALLVVAFFVFKESKKKFRLIVVGILAAILAFSVMTPVQKERYLSLIDRDAEGGASAEGRIRGMVNEFKLGMTRPIFGHGLGTTPEAKVHKLGSRQASHNLYAEVLIELGVVGFLIFMAFLSKIIKKLFFVRSSFSKLNMDSLDFYARLNKALITLFWMYAVYSINYWGLSQYYWYLFAGLVIAFSNLALKNVSGKSYDSSSVESCHYDSKFRLANKVRNRSY</sequence>
<dbReference type="Pfam" id="PF04932">
    <property type="entry name" value="Wzy_C"/>
    <property type="match status" value="1"/>
</dbReference>
<evidence type="ECO:0000313" key="8">
    <source>
        <dbReference type="Proteomes" id="UP000469950"/>
    </source>
</evidence>
<evidence type="ECO:0000313" key="7">
    <source>
        <dbReference type="EMBL" id="KAE8546980.1"/>
    </source>
</evidence>
<feature type="transmembrane region" description="Helical" evidence="5">
    <location>
        <begin position="211"/>
        <end position="244"/>
    </location>
</feature>
<feature type="domain" description="O-antigen ligase-related" evidence="6">
    <location>
        <begin position="219"/>
        <end position="351"/>
    </location>
</feature>
<feature type="transmembrane region" description="Helical" evidence="5">
    <location>
        <begin position="251"/>
        <end position="271"/>
    </location>
</feature>
<evidence type="ECO:0000256" key="2">
    <source>
        <dbReference type="ARBA" id="ARBA00022692"/>
    </source>
</evidence>
<feature type="transmembrane region" description="Helical" evidence="5">
    <location>
        <begin position="334"/>
        <end position="355"/>
    </location>
</feature>
<evidence type="ECO:0000256" key="5">
    <source>
        <dbReference type="SAM" id="Phobius"/>
    </source>
</evidence>
<gene>
    <name evidence="7" type="ORF">F6453_0660</name>
</gene>
<dbReference type="EMBL" id="WBMP01000002">
    <property type="protein sequence ID" value="KAE8546980.1"/>
    <property type="molecule type" value="Genomic_DNA"/>
</dbReference>
<proteinExistence type="predicted"/>
<evidence type="ECO:0000256" key="4">
    <source>
        <dbReference type="ARBA" id="ARBA00023136"/>
    </source>
</evidence>
<protein>
    <submittedName>
        <fullName evidence="7">Putative membrane protein of ExoQ family, involved in exopolysaccharide production</fullName>
    </submittedName>
</protein>
<comment type="subcellular location">
    <subcellularLocation>
        <location evidence="1">Membrane</location>
        <topology evidence="1">Multi-pass membrane protein</topology>
    </subcellularLocation>
</comment>
<feature type="transmembrane region" description="Helical" evidence="5">
    <location>
        <begin position="78"/>
        <end position="96"/>
    </location>
</feature>
<dbReference type="GO" id="GO:0016020">
    <property type="term" value="C:membrane"/>
    <property type="evidence" value="ECO:0007669"/>
    <property type="project" value="UniProtKB-SubCell"/>
</dbReference>
<feature type="transmembrane region" description="Helical" evidence="5">
    <location>
        <begin position="406"/>
        <end position="423"/>
    </location>
</feature>
<feature type="transmembrane region" description="Helical" evidence="5">
    <location>
        <begin position="44"/>
        <end position="66"/>
    </location>
</feature>
<accession>A0A833NCG0</accession>
<evidence type="ECO:0000256" key="3">
    <source>
        <dbReference type="ARBA" id="ARBA00022989"/>
    </source>
</evidence>
<feature type="transmembrane region" description="Helical" evidence="5">
    <location>
        <begin position="108"/>
        <end position="126"/>
    </location>
</feature>
<keyword evidence="3 5" id="KW-1133">Transmembrane helix</keyword>
<dbReference type="InterPro" id="IPR051533">
    <property type="entry name" value="WaaL-like"/>
</dbReference>
<dbReference type="InterPro" id="IPR007016">
    <property type="entry name" value="O-antigen_ligase-rel_domated"/>
</dbReference>
<reference evidence="7 8" key="1">
    <citation type="submission" date="2019-10" db="EMBL/GenBank/DDBJ databases">
        <title>Draft genome sequence of Marinobacter hydrocarbonoclasticus NCT7M from the microbiome of the marine copepod.</title>
        <authorList>
            <person name="Nuttall R."/>
            <person name="Sharma G."/>
            <person name="Moisander P."/>
        </authorList>
    </citation>
    <scope>NUCLEOTIDE SEQUENCE [LARGE SCALE GENOMIC DNA]</scope>
    <source>
        <strain evidence="7 8">NCT7M</strain>
    </source>
</reference>
<feature type="transmembrane region" description="Helical" evidence="5">
    <location>
        <begin position="20"/>
        <end position="38"/>
    </location>
</feature>
<dbReference type="AlphaFoldDB" id="A0A833NCG0"/>
<evidence type="ECO:0000256" key="1">
    <source>
        <dbReference type="ARBA" id="ARBA00004141"/>
    </source>
</evidence>